<evidence type="ECO:0000313" key="3">
    <source>
        <dbReference type="Proteomes" id="UP000054783"/>
    </source>
</evidence>
<sequence length="59" mass="6576">MDRNHPKYDQCFSVRPLLENIRQSCLQETPGERQCRGASGLTSPPIQSLAGSMERIVSS</sequence>
<reference evidence="2 3" key="1">
    <citation type="submission" date="2015-01" db="EMBL/GenBank/DDBJ databases">
        <title>Evolution of Trichinella species and genotypes.</title>
        <authorList>
            <person name="Korhonen P.K."/>
            <person name="Edoardo P."/>
            <person name="Giuseppe L.R."/>
            <person name="Gasser R.B."/>
        </authorList>
    </citation>
    <scope>NUCLEOTIDE SEQUENCE [LARGE SCALE GENOMIC DNA]</scope>
    <source>
        <strain evidence="2">ISS2496</strain>
    </source>
</reference>
<dbReference type="EMBL" id="JYDQ01000008">
    <property type="protein sequence ID" value="KRY22575.1"/>
    <property type="molecule type" value="Genomic_DNA"/>
</dbReference>
<organism evidence="2 3">
    <name type="scientific">Trichinella patagoniensis</name>
    <dbReference type="NCBI Taxonomy" id="990121"/>
    <lineage>
        <taxon>Eukaryota</taxon>
        <taxon>Metazoa</taxon>
        <taxon>Ecdysozoa</taxon>
        <taxon>Nematoda</taxon>
        <taxon>Enoplea</taxon>
        <taxon>Dorylaimia</taxon>
        <taxon>Trichinellida</taxon>
        <taxon>Trichinellidae</taxon>
        <taxon>Trichinella</taxon>
    </lineage>
</organism>
<evidence type="ECO:0000256" key="1">
    <source>
        <dbReference type="SAM" id="MobiDB-lite"/>
    </source>
</evidence>
<dbReference type="Proteomes" id="UP000054783">
    <property type="component" value="Unassembled WGS sequence"/>
</dbReference>
<feature type="region of interest" description="Disordered" evidence="1">
    <location>
        <begin position="32"/>
        <end position="59"/>
    </location>
</feature>
<gene>
    <name evidence="2" type="ORF">T12_10622</name>
</gene>
<feature type="compositionally biased region" description="Polar residues" evidence="1">
    <location>
        <begin position="40"/>
        <end position="50"/>
    </location>
</feature>
<proteinExistence type="predicted"/>
<accession>A0A0V1ACM5</accession>
<name>A0A0V1ACM5_9BILA</name>
<evidence type="ECO:0000313" key="2">
    <source>
        <dbReference type="EMBL" id="KRY22575.1"/>
    </source>
</evidence>
<dbReference type="AlphaFoldDB" id="A0A0V1ACM5"/>
<protein>
    <submittedName>
        <fullName evidence="2">Uncharacterized protein</fullName>
    </submittedName>
</protein>
<comment type="caution">
    <text evidence="2">The sequence shown here is derived from an EMBL/GenBank/DDBJ whole genome shotgun (WGS) entry which is preliminary data.</text>
</comment>
<keyword evidence="3" id="KW-1185">Reference proteome</keyword>